<dbReference type="SUPFAM" id="SSF53686">
    <property type="entry name" value="Tryptophan synthase beta subunit-like PLP-dependent enzymes"/>
    <property type="match status" value="1"/>
</dbReference>
<keyword evidence="5 12" id="KW-0808">Transferase</keyword>
<dbReference type="EC" id="2.5.1.47" evidence="3"/>
<dbReference type="InterPro" id="IPR005859">
    <property type="entry name" value="CysK"/>
</dbReference>
<evidence type="ECO:0000256" key="6">
    <source>
        <dbReference type="ARBA" id="ARBA00022898"/>
    </source>
</evidence>
<dbReference type="Gene3D" id="3.40.50.1100">
    <property type="match status" value="2"/>
</dbReference>
<feature type="binding site" evidence="9">
    <location>
        <position position="77"/>
    </location>
    <ligand>
        <name>pyridoxal 5'-phosphate</name>
        <dbReference type="ChEBI" id="CHEBI:597326"/>
    </ligand>
</feature>
<dbReference type="CDD" id="cd01561">
    <property type="entry name" value="CBS_like"/>
    <property type="match status" value="1"/>
</dbReference>
<keyword evidence="13" id="KW-1185">Reference proteome</keyword>
<keyword evidence="4" id="KW-0028">Amino-acid biosynthesis</keyword>
<sequence>MTNIIKSSEQLIGGTPLVELVATEAEAGGKANIYGKVEAYNLTGSVKDRIALSMIVEAEKAGQLKEGSVIIEPTSGNTGIGLSAVGVHKGYRVIIVMPETFSVERRKLMKAYGAEVVLSEGAGGMKGAIAKANELAAEIPNSFIPSQFTNPANWKAHYDTTGPELYDALDGKIDIVVSGVGTGGTLTGIGKFLHEKGVDVKMAAVEAAASPVLSGGAPGAHKVQGISPGFVADVLDMDVVDEIIKVENNDALKTGREFASKEGILVGISSGAAVWAAKQLAARPENEGKNIVVILPDSGDRYLSTALYEE</sequence>
<feature type="domain" description="Tryptophan synthase beta chain-like PALP" evidence="11">
    <location>
        <begin position="10"/>
        <end position="297"/>
    </location>
</feature>
<dbReference type="EMBL" id="JAUMVS010000003">
    <property type="protein sequence ID" value="MDO4841133.1"/>
    <property type="molecule type" value="Genomic_DNA"/>
</dbReference>
<comment type="cofactor">
    <cofactor evidence="1 9">
        <name>pyridoxal 5'-phosphate</name>
        <dbReference type="ChEBI" id="CHEBI:597326"/>
    </cofactor>
</comment>
<dbReference type="PANTHER" id="PTHR10314">
    <property type="entry name" value="CYSTATHIONINE BETA-SYNTHASE"/>
    <property type="match status" value="1"/>
</dbReference>
<reference evidence="12" key="1">
    <citation type="submission" date="2023-07" db="EMBL/GenBank/DDBJ databases">
        <title>Between Cages and Wild: Unraveling the Impact of Captivity on Animal Microbiomes and Antimicrobial Resistance.</title>
        <authorList>
            <person name="Schmartz G.P."/>
            <person name="Rehner J."/>
            <person name="Schuff M.J."/>
            <person name="Becker S.L."/>
            <person name="Kravczyk M."/>
            <person name="Gurevich A."/>
            <person name="Francke R."/>
            <person name="Mueller R."/>
            <person name="Keller V."/>
            <person name="Keller A."/>
        </authorList>
    </citation>
    <scope>NUCLEOTIDE SEQUENCE</scope>
    <source>
        <strain evidence="12">S12M_St_49</strain>
    </source>
</reference>
<evidence type="ECO:0000256" key="3">
    <source>
        <dbReference type="ARBA" id="ARBA00012681"/>
    </source>
</evidence>
<keyword evidence="6 9" id="KW-0663">Pyridoxal phosphate</keyword>
<evidence type="ECO:0000313" key="12">
    <source>
        <dbReference type="EMBL" id="MDO4841133.1"/>
    </source>
</evidence>
<evidence type="ECO:0000256" key="1">
    <source>
        <dbReference type="ARBA" id="ARBA00001933"/>
    </source>
</evidence>
<protein>
    <recommendedName>
        <fullName evidence="3">cysteine synthase</fullName>
        <ecNumber evidence="3">2.5.1.47</ecNumber>
    </recommendedName>
</protein>
<dbReference type="NCBIfam" id="TIGR01139">
    <property type="entry name" value="cysK"/>
    <property type="match status" value="1"/>
</dbReference>
<evidence type="ECO:0000256" key="9">
    <source>
        <dbReference type="PIRSR" id="PIRSR605856-50"/>
    </source>
</evidence>
<gene>
    <name evidence="12" type="primary">cysK</name>
    <name evidence="12" type="ORF">Q3982_00445</name>
</gene>
<dbReference type="InterPro" id="IPR050214">
    <property type="entry name" value="Cys_Synth/Cystath_Beta-Synth"/>
</dbReference>
<proteinExistence type="inferred from homology"/>
<name>A0AA43RH80_9ACTN</name>
<evidence type="ECO:0000256" key="2">
    <source>
        <dbReference type="ARBA" id="ARBA00007103"/>
    </source>
</evidence>
<evidence type="ECO:0000256" key="5">
    <source>
        <dbReference type="ARBA" id="ARBA00022679"/>
    </source>
</evidence>
<evidence type="ECO:0000259" key="11">
    <source>
        <dbReference type="Pfam" id="PF00291"/>
    </source>
</evidence>
<evidence type="ECO:0000313" key="13">
    <source>
        <dbReference type="Proteomes" id="UP001168575"/>
    </source>
</evidence>
<evidence type="ECO:0000256" key="7">
    <source>
        <dbReference type="ARBA" id="ARBA00023192"/>
    </source>
</evidence>
<evidence type="ECO:0000256" key="4">
    <source>
        <dbReference type="ARBA" id="ARBA00022605"/>
    </source>
</evidence>
<dbReference type="InterPro" id="IPR005856">
    <property type="entry name" value="Cys_synth"/>
</dbReference>
<dbReference type="AlphaFoldDB" id="A0AA43RH80"/>
<evidence type="ECO:0000256" key="10">
    <source>
        <dbReference type="PIRSR" id="PIRSR605856-51"/>
    </source>
</evidence>
<comment type="caution">
    <text evidence="12">The sequence shown here is derived from an EMBL/GenBank/DDBJ whole genome shotgun (WGS) entry which is preliminary data.</text>
</comment>
<dbReference type="GO" id="GO:0004124">
    <property type="term" value="F:cysteine synthase activity"/>
    <property type="evidence" value="ECO:0007669"/>
    <property type="project" value="UniProtKB-EC"/>
</dbReference>
<dbReference type="FunFam" id="3.40.50.1100:FF:000006">
    <property type="entry name" value="Cysteine synthase"/>
    <property type="match status" value="1"/>
</dbReference>
<accession>A0AA43RH80</accession>
<dbReference type="GO" id="GO:0006535">
    <property type="term" value="P:cysteine biosynthetic process from serine"/>
    <property type="evidence" value="ECO:0007669"/>
    <property type="project" value="InterPro"/>
</dbReference>
<feature type="modified residue" description="N6-(pyridoxal phosphate)lysine" evidence="10">
    <location>
        <position position="47"/>
    </location>
</feature>
<comment type="catalytic activity">
    <reaction evidence="8">
        <text>O-acetyl-L-serine + hydrogen sulfide = L-cysteine + acetate</text>
        <dbReference type="Rhea" id="RHEA:14829"/>
        <dbReference type="ChEBI" id="CHEBI:29919"/>
        <dbReference type="ChEBI" id="CHEBI:30089"/>
        <dbReference type="ChEBI" id="CHEBI:35235"/>
        <dbReference type="ChEBI" id="CHEBI:58340"/>
        <dbReference type="EC" id="2.5.1.47"/>
    </reaction>
</comment>
<dbReference type="InterPro" id="IPR001926">
    <property type="entry name" value="TrpB-like_PALP"/>
</dbReference>
<feature type="binding site" evidence="9">
    <location>
        <begin position="181"/>
        <end position="185"/>
    </location>
    <ligand>
        <name>pyridoxal 5'-phosphate</name>
        <dbReference type="ChEBI" id="CHEBI:597326"/>
    </ligand>
</feature>
<comment type="similarity">
    <text evidence="2">Belongs to the cysteine synthase/cystathionine beta-synthase family.</text>
</comment>
<dbReference type="InterPro" id="IPR036052">
    <property type="entry name" value="TrpB-like_PALP_sf"/>
</dbReference>
<keyword evidence="7" id="KW-0198">Cysteine biosynthesis</keyword>
<evidence type="ECO:0000256" key="8">
    <source>
        <dbReference type="ARBA" id="ARBA00047931"/>
    </source>
</evidence>
<dbReference type="NCBIfam" id="TIGR01136">
    <property type="entry name" value="cysKM"/>
    <property type="match status" value="1"/>
</dbReference>
<dbReference type="Proteomes" id="UP001168575">
    <property type="component" value="Unassembled WGS sequence"/>
</dbReference>
<dbReference type="Pfam" id="PF00291">
    <property type="entry name" value="PALP"/>
    <property type="match status" value="1"/>
</dbReference>
<feature type="binding site" evidence="9">
    <location>
        <position position="269"/>
    </location>
    <ligand>
        <name>pyridoxal 5'-phosphate</name>
        <dbReference type="ChEBI" id="CHEBI:597326"/>
    </ligand>
</feature>
<organism evidence="12 13">
    <name type="scientific">Phoenicibacter congonensis</name>
    <dbReference type="NCBI Taxonomy" id="1944646"/>
    <lineage>
        <taxon>Bacteria</taxon>
        <taxon>Bacillati</taxon>
        <taxon>Actinomycetota</taxon>
        <taxon>Coriobacteriia</taxon>
        <taxon>Eggerthellales</taxon>
        <taxon>Eggerthellaceae</taxon>
        <taxon>Phoenicibacter</taxon>
    </lineage>
</organism>